<evidence type="ECO:0000313" key="2">
    <source>
        <dbReference type="Proteomes" id="UP000025227"/>
    </source>
</evidence>
<proteinExistence type="predicted"/>
<dbReference type="WBParaSite" id="HCON_00109700-00001">
    <property type="protein sequence ID" value="HCON_00109700-00001"/>
    <property type="gene ID" value="HCON_00109700"/>
</dbReference>
<accession>A0A7I5EAP8</accession>
<evidence type="ECO:0000259" key="1">
    <source>
        <dbReference type="Pfam" id="PF00078"/>
    </source>
</evidence>
<protein>
    <submittedName>
        <fullName evidence="3">Reverse transcriptase domain-containing protein</fullName>
    </submittedName>
</protein>
<dbReference type="PANTHER" id="PTHR37984">
    <property type="entry name" value="PROTEIN CBG26694"/>
    <property type="match status" value="1"/>
</dbReference>
<dbReference type="OMA" id="NECREEC"/>
<reference evidence="3" key="1">
    <citation type="submission" date="2020-12" db="UniProtKB">
        <authorList>
            <consortium name="WormBaseParasite"/>
        </authorList>
    </citation>
    <scope>IDENTIFICATION</scope>
    <source>
        <strain evidence="3">MHco3</strain>
    </source>
</reference>
<dbReference type="CDD" id="cd01647">
    <property type="entry name" value="RT_LTR"/>
    <property type="match status" value="1"/>
</dbReference>
<organism evidence="2 3">
    <name type="scientific">Haemonchus contortus</name>
    <name type="common">Barber pole worm</name>
    <dbReference type="NCBI Taxonomy" id="6289"/>
    <lineage>
        <taxon>Eukaryota</taxon>
        <taxon>Metazoa</taxon>
        <taxon>Ecdysozoa</taxon>
        <taxon>Nematoda</taxon>
        <taxon>Chromadorea</taxon>
        <taxon>Rhabditida</taxon>
        <taxon>Rhabditina</taxon>
        <taxon>Rhabditomorpha</taxon>
        <taxon>Strongyloidea</taxon>
        <taxon>Trichostrongylidae</taxon>
        <taxon>Haemonchus</taxon>
    </lineage>
</organism>
<dbReference type="InterPro" id="IPR043128">
    <property type="entry name" value="Rev_trsase/Diguanyl_cyclase"/>
</dbReference>
<dbReference type="SUPFAM" id="SSF56672">
    <property type="entry name" value="DNA/RNA polymerases"/>
    <property type="match status" value="1"/>
</dbReference>
<dbReference type="Gene3D" id="3.30.70.270">
    <property type="match status" value="1"/>
</dbReference>
<feature type="domain" description="Reverse transcriptase" evidence="1">
    <location>
        <begin position="225"/>
        <end position="287"/>
    </location>
</feature>
<dbReference type="AlphaFoldDB" id="A0A7I5EAP8"/>
<dbReference type="PANTHER" id="PTHR37984:SF5">
    <property type="entry name" value="PROTEIN NYNRIN-LIKE"/>
    <property type="match status" value="1"/>
</dbReference>
<name>A0A7I5EAP8_HAECO</name>
<sequence length="302" mass="34697">MIIGKDPREENGKGDRLARKNKVMVAERRYIPPRETALVNVVCEGERDAVTERVIWSCKQGVEAGLYSIKDQKTVLRVFNKSDQPMVLKMGGEVGYWNTDKWHERWDDFNQLMSSGKGNKMTQPERRRLLEELITKNMETSSTDNDVRKLLNGYEEVFAVSDEDLCQTNLVHMSIDTGDSPPMRMKARPVPLGVRPKLRELLLDLVRRKVIEPSKSDWAFPIVLVEKKDGSIRLCVDYRELNKKIKLDAYPLPNIEAVLQSLAGKQFFSTLDLCSGYWQIPLADDAKENLLLRHRKGYISSE</sequence>
<dbReference type="Gene3D" id="3.10.10.10">
    <property type="entry name" value="HIV Type 1 Reverse Transcriptase, subunit A, domain 1"/>
    <property type="match status" value="1"/>
</dbReference>
<dbReference type="Pfam" id="PF00078">
    <property type="entry name" value="RVT_1"/>
    <property type="match status" value="1"/>
</dbReference>
<keyword evidence="2" id="KW-1185">Reference proteome</keyword>
<dbReference type="OrthoDB" id="5865526at2759"/>
<dbReference type="Proteomes" id="UP000025227">
    <property type="component" value="Unplaced"/>
</dbReference>
<evidence type="ECO:0000313" key="3">
    <source>
        <dbReference type="WBParaSite" id="HCON_00109700-00001"/>
    </source>
</evidence>
<dbReference type="InterPro" id="IPR050951">
    <property type="entry name" value="Retrovirus_Pol_polyprotein"/>
</dbReference>
<dbReference type="InterPro" id="IPR000477">
    <property type="entry name" value="RT_dom"/>
</dbReference>
<dbReference type="InterPro" id="IPR043502">
    <property type="entry name" value="DNA/RNA_pol_sf"/>
</dbReference>